<feature type="domain" description="Cyclin-like" evidence="7">
    <location>
        <begin position="376"/>
        <end position="493"/>
    </location>
</feature>
<keyword evidence="4" id="KW-0131">Cell cycle</keyword>
<dbReference type="GO" id="GO:0051301">
    <property type="term" value="P:cell division"/>
    <property type="evidence" value="ECO:0007669"/>
    <property type="project" value="UniProtKB-KW"/>
</dbReference>
<evidence type="ECO:0000256" key="4">
    <source>
        <dbReference type="ARBA" id="ARBA00023306"/>
    </source>
</evidence>
<dbReference type="GO" id="GO:0016538">
    <property type="term" value="F:cyclin-dependent protein serine/threonine kinase regulator activity"/>
    <property type="evidence" value="ECO:0007669"/>
    <property type="project" value="InterPro"/>
</dbReference>
<dbReference type="PANTHER" id="PTHR10177">
    <property type="entry name" value="CYCLINS"/>
    <property type="match status" value="1"/>
</dbReference>
<dbReference type="Proteomes" id="UP000663844">
    <property type="component" value="Unassembled WGS sequence"/>
</dbReference>
<evidence type="ECO:0000259" key="8">
    <source>
        <dbReference type="SMART" id="SM01332"/>
    </source>
</evidence>
<comment type="similarity">
    <text evidence="5">Belongs to the cyclin family.</text>
</comment>
<accession>A0A818QDE4</accession>
<dbReference type="InterPro" id="IPR006671">
    <property type="entry name" value="Cyclin_N"/>
</dbReference>
<feature type="domain" description="Cyclin C-terminal" evidence="8">
    <location>
        <begin position="372"/>
        <end position="501"/>
    </location>
</feature>
<reference evidence="9" key="1">
    <citation type="submission" date="2021-02" db="EMBL/GenBank/DDBJ databases">
        <authorList>
            <person name="Nowell W R."/>
        </authorList>
    </citation>
    <scope>NUCLEOTIDE SEQUENCE</scope>
</reference>
<dbReference type="InterPro" id="IPR046965">
    <property type="entry name" value="Cyclin_A/B-like"/>
</dbReference>
<evidence type="ECO:0000256" key="6">
    <source>
        <dbReference type="SAM" id="MobiDB-lite"/>
    </source>
</evidence>
<dbReference type="Pfam" id="PF02984">
    <property type="entry name" value="Cyclin_C"/>
    <property type="match status" value="1"/>
</dbReference>
<evidence type="ECO:0000256" key="3">
    <source>
        <dbReference type="ARBA" id="ARBA00023127"/>
    </source>
</evidence>
<evidence type="ECO:0000256" key="1">
    <source>
        <dbReference type="ARBA" id="ARBA00022618"/>
    </source>
</evidence>
<evidence type="ECO:0000259" key="7">
    <source>
        <dbReference type="SMART" id="SM00385"/>
    </source>
</evidence>
<feature type="region of interest" description="Disordered" evidence="6">
    <location>
        <begin position="129"/>
        <end position="154"/>
    </location>
</feature>
<dbReference type="SMART" id="SM00385">
    <property type="entry name" value="CYCLIN"/>
    <property type="match status" value="2"/>
</dbReference>
<dbReference type="Gene3D" id="1.10.472.10">
    <property type="entry name" value="Cyclin-like"/>
    <property type="match status" value="2"/>
</dbReference>
<sequence>MRPSIKRPAVIIPRPTKASLARQSKIRNSILVSTTNTLKPIQNEQIKSENDLTTIGLNKQQVQQAQTRRASTVSKNNIIFKRRRSLHKLAVIVSGSSIDNEAGDGETLKQVIVASLTENVKKMDLVEQPKTKNYINNDNKENRSSKRPTLTSATRKKPIQIPIQILDNYAAEEFIIEIIEQALTNDDLQLDDDDEPIDPTYAMDYVADIMNLLYALEKKYPLQSTFLTNPSSSSSTTTSFPLTTMATMANGSATRPWKLTTKHRTILVGWIIQLFYARFHLSQDAMHICIGLLDRFLQQCMTSTTLGCGFVTQKNLQLIAVATFLIAAKVEETHHPPVDELVYVTDHTYTSDQVKRMEKKILHELRFELNRPTSLQFLRRYSFISSAGDEQHAIGKFLIDMALLDVSCISLAPSLIAASATYIARYILNSDRSSSTFEQYWPIELQNRSPYKTFESISHGIKTLAQFIDKNLTGNNCKECEILIKRYEHEQLSQASLYCVQQRTLIQKLANEDN</sequence>
<keyword evidence="3 5" id="KW-0195">Cyclin</keyword>
<dbReference type="InterPro" id="IPR013763">
    <property type="entry name" value="Cyclin-like_dom"/>
</dbReference>
<proteinExistence type="inferred from homology"/>
<dbReference type="PIRSF" id="PIRSF001771">
    <property type="entry name" value="Cyclin_A_B_D_E"/>
    <property type="match status" value="1"/>
</dbReference>
<keyword evidence="2" id="KW-0498">Mitosis</keyword>
<dbReference type="InterPro" id="IPR004367">
    <property type="entry name" value="Cyclin_C-dom"/>
</dbReference>
<dbReference type="Pfam" id="PF00134">
    <property type="entry name" value="Cyclin_N"/>
    <property type="match status" value="1"/>
</dbReference>
<evidence type="ECO:0000313" key="9">
    <source>
        <dbReference type="EMBL" id="CAF3635543.1"/>
    </source>
</evidence>
<dbReference type="CDD" id="cd20537">
    <property type="entry name" value="CYCLIN_CCNO-like_rpt2"/>
    <property type="match status" value="1"/>
</dbReference>
<dbReference type="EMBL" id="CAJOAZ010000389">
    <property type="protein sequence ID" value="CAF3635543.1"/>
    <property type="molecule type" value="Genomic_DNA"/>
</dbReference>
<organism evidence="9 10">
    <name type="scientific">Adineta steineri</name>
    <dbReference type="NCBI Taxonomy" id="433720"/>
    <lineage>
        <taxon>Eukaryota</taxon>
        <taxon>Metazoa</taxon>
        <taxon>Spiralia</taxon>
        <taxon>Gnathifera</taxon>
        <taxon>Rotifera</taxon>
        <taxon>Eurotatoria</taxon>
        <taxon>Bdelloidea</taxon>
        <taxon>Adinetida</taxon>
        <taxon>Adinetidae</taxon>
        <taxon>Adineta</taxon>
    </lineage>
</organism>
<dbReference type="SUPFAM" id="SSF47954">
    <property type="entry name" value="Cyclin-like"/>
    <property type="match status" value="2"/>
</dbReference>
<dbReference type="FunFam" id="1.10.472.10:FF:000001">
    <property type="entry name" value="G2/mitotic-specific cyclin"/>
    <property type="match status" value="1"/>
</dbReference>
<comment type="caution">
    <text evidence="9">The sequence shown here is derived from an EMBL/GenBank/DDBJ whole genome shotgun (WGS) entry which is preliminary data.</text>
</comment>
<dbReference type="InterPro" id="IPR039361">
    <property type="entry name" value="Cyclin"/>
</dbReference>
<evidence type="ECO:0000256" key="5">
    <source>
        <dbReference type="RuleBase" id="RU000383"/>
    </source>
</evidence>
<evidence type="ECO:0000256" key="2">
    <source>
        <dbReference type="ARBA" id="ARBA00022776"/>
    </source>
</evidence>
<gene>
    <name evidence="9" type="ORF">OXD698_LOCUS8177</name>
</gene>
<dbReference type="GO" id="GO:0044772">
    <property type="term" value="P:mitotic cell cycle phase transition"/>
    <property type="evidence" value="ECO:0007669"/>
    <property type="project" value="InterPro"/>
</dbReference>
<dbReference type="InterPro" id="IPR036915">
    <property type="entry name" value="Cyclin-like_sf"/>
</dbReference>
<evidence type="ECO:0000313" key="10">
    <source>
        <dbReference type="Proteomes" id="UP000663844"/>
    </source>
</evidence>
<name>A0A818QDE4_9BILA</name>
<dbReference type="SMART" id="SM01332">
    <property type="entry name" value="Cyclin_C"/>
    <property type="match status" value="1"/>
</dbReference>
<dbReference type="AlphaFoldDB" id="A0A818QDE4"/>
<keyword evidence="1" id="KW-0132">Cell division</keyword>
<feature type="domain" description="Cyclin-like" evidence="7">
    <location>
        <begin position="269"/>
        <end position="363"/>
    </location>
</feature>
<protein>
    <submittedName>
        <fullName evidence="9">Uncharacterized protein</fullName>
    </submittedName>
</protein>